<feature type="transmembrane region" description="Helical" evidence="2">
    <location>
        <begin position="34"/>
        <end position="57"/>
    </location>
</feature>
<dbReference type="RefSeq" id="WP_272143325.1">
    <property type="nucleotide sequence ID" value="NZ_JAQNDM010000002.1"/>
</dbReference>
<organism evidence="3 4">
    <name type="scientific">Stigmatella ashevillensis</name>
    <dbReference type="NCBI Taxonomy" id="2995309"/>
    <lineage>
        <taxon>Bacteria</taxon>
        <taxon>Pseudomonadati</taxon>
        <taxon>Myxococcota</taxon>
        <taxon>Myxococcia</taxon>
        <taxon>Myxococcales</taxon>
        <taxon>Cystobacterineae</taxon>
        <taxon>Archangiaceae</taxon>
        <taxon>Stigmatella</taxon>
    </lineage>
</organism>
<keyword evidence="4" id="KW-1185">Reference proteome</keyword>
<evidence type="ECO:0000313" key="3">
    <source>
        <dbReference type="EMBL" id="MDC0713136.1"/>
    </source>
</evidence>
<evidence type="ECO:0000256" key="1">
    <source>
        <dbReference type="SAM" id="MobiDB-lite"/>
    </source>
</evidence>
<feature type="region of interest" description="Disordered" evidence="1">
    <location>
        <begin position="70"/>
        <end position="110"/>
    </location>
</feature>
<keyword evidence="2" id="KW-0812">Transmembrane</keyword>
<evidence type="ECO:0000313" key="4">
    <source>
        <dbReference type="Proteomes" id="UP001221838"/>
    </source>
</evidence>
<dbReference type="EMBL" id="JAQNDM010000002">
    <property type="protein sequence ID" value="MDC0713136.1"/>
    <property type="molecule type" value="Genomic_DNA"/>
</dbReference>
<keyword evidence="2" id="KW-0472">Membrane</keyword>
<sequence length="110" mass="11373">MTAGLVLGMPLAFGSAAAAVLLATGGGWAGPEARTWQVILGIGMACAVTALPILVLFMEKLELLRQPLGRGVPPSVAAPPLLKSTTLPRPRPRRPSPFRSTRSSVSPSSC</sequence>
<dbReference type="Proteomes" id="UP001221838">
    <property type="component" value="Unassembled WGS sequence"/>
</dbReference>
<name>A0ABT5DHZ9_9BACT</name>
<proteinExistence type="predicted"/>
<feature type="compositionally biased region" description="Low complexity" evidence="1">
    <location>
        <begin position="97"/>
        <end position="110"/>
    </location>
</feature>
<gene>
    <name evidence="3" type="ORF">POL68_32040</name>
</gene>
<evidence type="ECO:0000256" key="2">
    <source>
        <dbReference type="SAM" id="Phobius"/>
    </source>
</evidence>
<keyword evidence="2" id="KW-1133">Transmembrane helix</keyword>
<protein>
    <submittedName>
        <fullName evidence="3">Uncharacterized protein</fullName>
    </submittedName>
</protein>
<comment type="caution">
    <text evidence="3">The sequence shown here is derived from an EMBL/GenBank/DDBJ whole genome shotgun (WGS) entry which is preliminary data.</text>
</comment>
<feature type="compositionally biased region" description="Low complexity" evidence="1">
    <location>
        <begin position="79"/>
        <end position="88"/>
    </location>
</feature>
<reference evidence="3 4" key="1">
    <citation type="submission" date="2022-11" db="EMBL/GenBank/DDBJ databases">
        <title>Minimal conservation of predation-associated metabolite biosynthetic gene clusters underscores biosynthetic potential of Myxococcota including descriptions for ten novel species: Archangium lansinium sp. nov., Myxococcus landrumus sp. nov., Nannocystis bai.</title>
        <authorList>
            <person name="Ahearne A."/>
            <person name="Stevens C."/>
            <person name="Dowd S."/>
        </authorList>
    </citation>
    <scope>NUCLEOTIDE SEQUENCE [LARGE SCALE GENOMIC DNA]</scope>
    <source>
        <strain evidence="3 4">NCWAL01</strain>
    </source>
</reference>
<accession>A0ABT5DHZ9</accession>